<feature type="transmembrane region" description="Helical" evidence="7">
    <location>
        <begin position="408"/>
        <end position="428"/>
    </location>
</feature>
<evidence type="ECO:0000256" key="7">
    <source>
        <dbReference type="SAM" id="Phobius"/>
    </source>
</evidence>
<evidence type="ECO:0000259" key="8">
    <source>
        <dbReference type="Pfam" id="PF06808"/>
    </source>
</evidence>
<keyword evidence="3" id="KW-0997">Cell inner membrane</keyword>
<feature type="transmembrane region" description="Helical" evidence="7">
    <location>
        <begin position="139"/>
        <end position="167"/>
    </location>
</feature>
<dbReference type="GO" id="GO:0022857">
    <property type="term" value="F:transmembrane transporter activity"/>
    <property type="evidence" value="ECO:0007669"/>
    <property type="project" value="TreeGrafter"/>
</dbReference>
<dbReference type="InterPro" id="IPR010656">
    <property type="entry name" value="DctM"/>
</dbReference>
<dbReference type="AlphaFoldDB" id="A0A345BW72"/>
<reference evidence="9 10" key="1">
    <citation type="journal article" date="2018" name="J. Microbiol.">
        <title>Salicibibacter kimchii gen. nov., sp. nov., a moderately halophilic and alkalitolerant bacterium in the family Bacillaceae, isolated from kimchi.</title>
        <authorList>
            <person name="Jang J.Y."/>
            <person name="Oh Y.J."/>
            <person name="Lim S.K."/>
            <person name="Park H.K."/>
            <person name="Lee C."/>
            <person name="Kim J.Y."/>
            <person name="Lee M.A."/>
            <person name="Choi H.J."/>
        </authorList>
    </citation>
    <scope>NUCLEOTIDE SEQUENCE [LARGE SCALE GENOMIC DNA]</scope>
    <source>
        <strain evidence="9 10">NKC1-1</strain>
    </source>
</reference>
<keyword evidence="10" id="KW-1185">Reference proteome</keyword>
<name>A0A345BW72_9BACI</name>
<evidence type="ECO:0000256" key="2">
    <source>
        <dbReference type="ARBA" id="ARBA00022475"/>
    </source>
</evidence>
<feature type="transmembrane region" description="Helical" evidence="7">
    <location>
        <begin position="98"/>
        <end position="119"/>
    </location>
</feature>
<evidence type="ECO:0000256" key="5">
    <source>
        <dbReference type="ARBA" id="ARBA00022989"/>
    </source>
</evidence>
<dbReference type="KEGG" id="rue:DT065_03655"/>
<gene>
    <name evidence="9" type="ORF">DT065_03655</name>
</gene>
<dbReference type="Pfam" id="PF06808">
    <property type="entry name" value="DctM"/>
    <property type="match status" value="1"/>
</dbReference>
<dbReference type="OrthoDB" id="9785600at2"/>
<keyword evidence="4 7" id="KW-0812">Transmembrane</keyword>
<keyword evidence="2" id="KW-1003">Cell membrane</keyword>
<comment type="subcellular location">
    <subcellularLocation>
        <location evidence="1">Cell inner membrane</location>
        <topology evidence="1">Multi-pass membrane protein</topology>
    </subcellularLocation>
</comment>
<dbReference type="InterPro" id="IPR004681">
    <property type="entry name" value="TRAP_DctM"/>
</dbReference>
<evidence type="ECO:0000256" key="6">
    <source>
        <dbReference type="ARBA" id="ARBA00023136"/>
    </source>
</evidence>
<feature type="transmembrane region" description="Helical" evidence="7">
    <location>
        <begin position="220"/>
        <end position="242"/>
    </location>
</feature>
<feature type="transmembrane region" description="Helical" evidence="7">
    <location>
        <begin position="279"/>
        <end position="300"/>
    </location>
</feature>
<organism evidence="9 10">
    <name type="scientific">Salicibibacter kimchii</name>
    <dbReference type="NCBI Taxonomy" id="2099786"/>
    <lineage>
        <taxon>Bacteria</taxon>
        <taxon>Bacillati</taxon>
        <taxon>Bacillota</taxon>
        <taxon>Bacilli</taxon>
        <taxon>Bacillales</taxon>
        <taxon>Bacillaceae</taxon>
        <taxon>Salicibibacter</taxon>
    </lineage>
</organism>
<evidence type="ECO:0000256" key="1">
    <source>
        <dbReference type="ARBA" id="ARBA00004429"/>
    </source>
</evidence>
<keyword evidence="5 7" id="KW-1133">Transmembrane helix</keyword>
<evidence type="ECO:0000313" key="10">
    <source>
        <dbReference type="Proteomes" id="UP000252100"/>
    </source>
</evidence>
<dbReference type="Proteomes" id="UP000252100">
    <property type="component" value="Chromosome"/>
</dbReference>
<dbReference type="RefSeq" id="WP_114370975.1">
    <property type="nucleotide sequence ID" value="NZ_CP031092.1"/>
</dbReference>
<feature type="transmembrane region" description="Helical" evidence="7">
    <location>
        <begin position="6"/>
        <end position="39"/>
    </location>
</feature>
<dbReference type="PANTHER" id="PTHR33362">
    <property type="entry name" value="SIALIC ACID TRAP TRANSPORTER PERMEASE PROTEIN SIAT-RELATED"/>
    <property type="match status" value="1"/>
</dbReference>
<evidence type="ECO:0000256" key="4">
    <source>
        <dbReference type="ARBA" id="ARBA00022692"/>
    </source>
</evidence>
<feature type="transmembrane region" description="Helical" evidence="7">
    <location>
        <begin position="60"/>
        <end position="78"/>
    </location>
</feature>
<dbReference type="NCBIfam" id="TIGR00786">
    <property type="entry name" value="dctM"/>
    <property type="match status" value="1"/>
</dbReference>
<dbReference type="PANTHER" id="PTHR33362:SF5">
    <property type="entry name" value="C4-DICARBOXYLATE TRAP TRANSPORTER LARGE PERMEASE PROTEIN DCTM"/>
    <property type="match status" value="1"/>
</dbReference>
<dbReference type="GO" id="GO:0005886">
    <property type="term" value="C:plasma membrane"/>
    <property type="evidence" value="ECO:0007669"/>
    <property type="project" value="UniProtKB-SubCell"/>
</dbReference>
<feature type="transmembrane region" description="Helical" evidence="7">
    <location>
        <begin position="362"/>
        <end position="388"/>
    </location>
</feature>
<dbReference type="PIRSF" id="PIRSF006066">
    <property type="entry name" value="HI0050"/>
    <property type="match status" value="1"/>
</dbReference>
<evidence type="ECO:0000256" key="3">
    <source>
        <dbReference type="ARBA" id="ARBA00022519"/>
    </source>
</evidence>
<feature type="transmembrane region" description="Helical" evidence="7">
    <location>
        <begin position="173"/>
        <end position="199"/>
    </location>
</feature>
<sequence>MSSITIGIIGIVVLLLMFAFRVPVSISLFIVGTVGYSLIRDVDSGLVQLATTPYSTASSYSLSVIPLFILMGMILSYSNLGKDLYNAVDSWLGRIRGGLAMTTIGTSAIFSSISGSINATTATMAKVAIPEMRKYNYDLGMASASVAAGGTLGPLIPPSVIMIVYGVLTMEPIGQLLIAGIIPGIIQMVIFMLIIYIWARIRPSSAPVGEKKKFGEKISSISKVWPFFLLFVMTIGGLYFGLFTPTEAGAVGAFGSFVLALITRRLSWESLKKALSETTRLTAMIFLILMGADIFSQFLSISRIPSEITTFVGNVDLSPLTILILMLIVYFILGLFLEGIAILVLTMPIVYPLLEQLGFDGVWFGVIMILVINIGLMTPPLGISIYVISGIVKDIPIQRIFKAVMPMVLAVVLCIIILIIFPEIVTILPDLMRG</sequence>
<protein>
    <submittedName>
        <fullName evidence="9">TRAP transporter large permease</fullName>
    </submittedName>
</protein>
<proteinExistence type="predicted"/>
<evidence type="ECO:0000313" key="9">
    <source>
        <dbReference type="EMBL" id="AXF55203.1"/>
    </source>
</evidence>
<accession>A0A345BW72</accession>
<keyword evidence="6 7" id="KW-0472">Membrane</keyword>
<feature type="domain" description="TRAP C4-dicarboxylate transport system permease DctM subunit" evidence="8">
    <location>
        <begin position="11"/>
        <end position="424"/>
    </location>
</feature>
<dbReference type="EMBL" id="CP031092">
    <property type="protein sequence ID" value="AXF55203.1"/>
    <property type="molecule type" value="Genomic_DNA"/>
</dbReference>
<feature type="transmembrane region" description="Helical" evidence="7">
    <location>
        <begin position="320"/>
        <end position="350"/>
    </location>
</feature>